<reference evidence="2" key="1">
    <citation type="submission" date="2014-09" db="EMBL/GenBank/DDBJ databases">
        <authorList>
            <person name="Sharma Rahul"/>
            <person name="Thines Marco"/>
        </authorList>
    </citation>
    <scope>NUCLEOTIDE SEQUENCE [LARGE SCALE GENOMIC DNA]</scope>
</reference>
<dbReference type="GeneID" id="36400466"/>
<accession>A0A0P1ABC7</accession>
<dbReference type="RefSeq" id="XP_024574002.1">
    <property type="nucleotide sequence ID" value="XM_024722979.1"/>
</dbReference>
<dbReference type="AlphaFoldDB" id="A0A0P1ABC7"/>
<keyword evidence="2" id="KW-1185">Reference proteome</keyword>
<evidence type="ECO:0000313" key="1">
    <source>
        <dbReference type="EMBL" id="CEG37633.1"/>
    </source>
</evidence>
<name>A0A0P1ABC7_PLAHL</name>
<protein>
    <submittedName>
        <fullName evidence="1">Uncharacterized protein</fullName>
    </submittedName>
</protein>
<organism evidence="1 2">
    <name type="scientific">Plasmopara halstedii</name>
    <name type="common">Downy mildew of sunflower</name>
    <dbReference type="NCBI Taxonomy" id="4781"/>
    <lineage>
        <taxon>Eukaryota</taxon>
        <taxon>Sar</taxon>
        <taxon>Stramenopiles</taxon>
        <taxon>Oomycota</taxon>
        <taxon>Peronosporomycetes</taxon>
        <taxon>Peronosporales</taxon>
        <taxon>Peronosporaceae</taxon>
        <taxon>Plasmopara</taxon>
    </lineage>
</organism>
<dbReference type="EMBL" id="CCYD01000288">
    <property type="protein sequence ID" value="CEG37633.1"/>
    <property type="molecule type" value="Genomic_DNA"/>
</dbReference>
<sequence>MNTIIGNLVTQLENDHVVSGICVSFAHATFGWRHITMCQRKFYLCKKNPDEMKPDGKHHDQLRVEIVFTT</sequence>
<proteinExistence type="predicted"/>
<dbReference type="Proteomes" id="UP000054928">
    <property type="component" value="Unassembled WGS sequence"/>
</dbReference>
<evidence type="ECO:0000313" key="2">
    <source>
        <dbReference type="Proteomes" id="UP000054928"/>
    </source>
</evidence>